<keyword evidence="2" id="KW-1185">Reference proteome</keyword>
<dbReference type="RefSeq" id="WP_012161659.1">
    <property type="nucleotide sequence ID" value="NC_009925.1"/>
</dbReference>
<name>B0C1T5_ACAM1</name>
<evidence type="ECO:0000313" key="2">
    <source>
        <dbReference type="Proteomes" id="UP000000268"/>
    </source>
</evidence>
<dbReference type="KEGG" id="amr:AM1_1061"/>
<protein>
    <recommendedName>
        <fullName evidence="3">Clostripain family protease</fullName>
    </recommendedName>
</protein>
<dbReference type="EMBL" id="CP000828">
    <property type="protein sequence ID" value="ABW26101.1"/>
    <property type="molecule type" value="Genomic_DNA"/>
</dbReference>
<dbReference type="Pfam" id="PF03415">
    <property type="entry name" value="Peptidase_C11"/>
    <property type="match status" value="1"/>
</dbReference>
<dbReference type="InterPro" id="IPR005077">
    <property type="entry name" value="Peptidase_C11"/>
</dbReference>
<dbReference type="Proteomes" id="UP000000268">
    <property type="component" value="Chromosome"/>
</dbReference>
<dbReference type="Gene3D" id="3.40.50.11970">
    <property type="match status" value="1"/>
</dbReference>
<dbReference type="AlphaFoldDB" id="B0C1T5"/>
<dbReference type="PANTHER" id="PTHR37835">
    <property type="entry name" value="ALPHA-CLOSTRIPAIN"/>
    <property type="match status" value="1"/>
</dbReference>
<sequence length="397" mass="45010">MKRRKFIQSAIGAACLPGIVSRELNFAQTAQLASAHARYKWAVLYWMPYDNDLSHFGEPIIEMLVCGTQNTDVVIAVQSDYWGKSRMRRRQIIKGTVTEIKVLEEDSSDHTALVAYLNWAKQTFEAEHWAVIVVGHGGKINELSPDDHTHNRQTRTWMSVDQFTKAIRQFNQSTQGQVELLYFQNCNKATLEVIYEAKDCARYTLASQLTLGAPNYYYEDWLKKLDALADGREAALTIMDTERANMYHTLTLVDNQAVEGIPEQLSKLLQPILQGRLPSLSQLNISTYPYFGELHCDALMLFQRLSEFSEQSEDELIEFTDFLKTSVIVSHKTGGQLFGPPLPHSESEVLCGLGLYFPETQQDVARYSSLALYQGVNLVGLYTRLVEGQPTQNMPGY</sequence>
<proteinExistence type="predicted"/>
<evidence type="ECO:0000313" key="1">
    <source>
        <dbReference type="EMBL" id="ABW26101.1"/>
    </source>
</evidence>
<organism evidence="1 2">
    <name type="scientific">Acaryochloris marina (strain MBIC 11017)</name>
    <dbReference type="NCBI Taxonomy" id="329726"/>
    <lineage>
        <taxon>Bacteria</taxon>
        <taxon>Bacillati</taxon>
        <taxon>Cyanobacteriota</taxon>
        <taxon>Cyanophyceae</taxon>
        <taxon>Acaryochloridales</taxon>
        <taxon>Acaryochloridaceae</taxon>
        <taxon>Acaryochloris</taxon>
    </lineage>
</organism>
<dbReference type="OrthoDB" id="458725at2"/>
<gene>
    <name evidence="1" type="ordered locus">AM1_1061</name>
</gene>
<dbReference type="MEROPS" id="C11.001"/>
<dbReference type="PANTHER" id="PTHR37835:SF1">
    <property type="entry name" value="ALPHA-CLOSTRIPAIN"/>
    <property type="match status" value="1"/>
</dbReference>
<dbReference type="eggNOG" id="ENOG502ZAQ6">
    <property type="taxonomic scope" value="Bacteria"/>
</dbReference>
<accession>B0C1T5</accession>
<evidence type="ECO:0008006" key="3">
    <source>
        <dbReference type="Google" id="ProtNLM"/>
    </source>
</evidence>
<dbReference type="HOGENOM" id="CLU_691965_0_0_3"/>
<reference evidence="1 2" key="1">
    <citation type="journal article" date="2008" name="Proc. Natl. Acad. Sci. U.S.A.">
        <title>Niche adaptation and genome expansion in the chlorophyll d-producing cyanobacterium Acaryochloris marina.</title>
        <authorList>
            <person name="Swingley W.D."/>
            <person name="Chen M."/>
            <person name="Cheung P.C."/>
            <person name="Conrad A.L."/>
            <person name="Dejesa L.C."/>
            <person name="Hao J."/>
            <person name="Honchak B.M."/>
            <person name="Karbach L.E."/>
            <person name="Kurdoglu A."/>
            <person name="Lahiri S."/>
            <person name="Mastrian S.D."/>
            <person name="Miyashita H."/>
            <person name="Page L."/>
            <person name="Ramakrishna P."/>
            <person name="Satoh S."/>
            <person name="Sattley W.M."/>
            <person name="Shimada Y."/>
            <person name="Taylor H.L."/>
            <person name="Tomo T."/>
            <person name="Tsuchiya T."/>
            <person name="Wang Z.T."/>
            <person name="Raymond J."/>
            <person name="Mimuro M."/>
            <person name="Blankenship R.E."/>
            <person name="Touchman J.W."/>
        </authorList>
    </citation>
    <scope>NUCLEOTIDE SEQUENCE [LARGE SCALE GENOMIC DNA]</scope>
    <source>
        <strain evidence="2">MBIC 11017</strain>
    </source>
</reference>